<dbReference type="RefSeq" id="WP_284384047.1">
    <property type="nucleotide sequence ID" value="NZ_BSNM01000027.1"/>
</dbReference>
<organism evidence="1 2">
    <name type="scientific">Litoribrevibacter albus</name>
    <dbReference type="NCBI Taxonomy" id="1473156"/>
    <lineage>
        <taxon>Bacteria</taxon>
        <taxon>Pseudomonadati</taxon>
        <taxon>Pseudomonadota</taxon>
        <taxon>Gammaproteobacteria</taxon>
        <taxon>Oceanospirillales</taxon>
        <taxon>Oceanospirillaceae</taxon>
        <taxon>Litoribrevibacter</taxon>
    </lineage>
</organism>
<dbReference type="EMBL" id="BSNM01000027">
    <property type="protein sequence ID" value="GLQ33570.1"/>
    <property type="molecule type" value="Genomic_DNA"/>
</dbReference>
<keyword evidence="2" id="KW-1185">Reference proteome</keyword>
<gene>
    <name evidence="1" type="ORF">GCM10007876_40500</name>
</gene>
<dbReference type="AlphaFoldDB" id="A0AA37SCM4"/>
<accession>A0AA37SCM4</accession>
<sequence>MDDINEIPFKSVANTLAKSFASNVIERWTHYRAKNFFLQFQHRLLKVRQDGDFEEDISKKIEQILSTEIGSEIVFDAYRRVSLAKSKDIGPRIIGILTAELCLENRTANEIEELIFSAAESLNDSEMIESLSTIEQWLNQSTRNKRKGNLAGSTYIENNELIYILEHNVIEDISYVGSQKNIDLSIDSLYDEFGSGMQKLKDLGILKTRLQQSTFSYHEDSERYIDQDGTAQITLKLVAFPLSYRRLLSLIDQASSNL</sequence>
<name>A0AA37SCM4_9GAMM</name>
<comment type="caution">
    <text evidence="1">The sequence shown here is derived from an EMBL/GenBank/DDBJ whole genome shotgun (WGS) entry which is preliminary data.</text>
</comment>
<evidence type="ECO:0000313" key="1">
    <source>
        <dbReference type="EMBL" id="GLQ33570.1"/>
    </source>
</evidence>
<evidence type="ECO:0000313" key="2">
    <source>
        <dbReference type="Proteomes" id="UP001161389"/>
    </source>
</evidence>
<dbReference type="Proteomes" id="UP001161389">
    <property type="component" value="Unassembled WGS sequence"/>
</dbReference>
<reference evidence="1" key="2">
    <citation type="submission" date="2023-01" db="EMBL/GenBank/DDBJ databases">
        <title>Draft genome sequence of Litoribrevibacter albus strain NBRC 110071.</title>
        <authorList>
            <person name="Sun Q."/>
            <person name="Mori K."/>
        </authorList>
    </citation>
    <scope>NUCLEOTIDE SEQUENCE</scope>
    <source>
        <strain evidence="1">NBRC 110071</strain>
    </source>
</reference>
<proteinExistence type="predicted"/>
<reference evidence="1" key="1">
    <citation type="journal article" date="2014" name="Int. J. Syst. Evol. Microbiol.">
        <title>Complete genome sequence of Corynebacterium casei LMG S-19264T (=DSM 44701T), isolated from a smear-ripened cheese.</title>
        <authorList>
            <consortium name="US DOE Joint Genome Institute (JGI-PGF)"/>
            <person name="Walter F."/>
            <person name="Albersmeier A."/>
            <person name="Kalinowski J."/>
            <person name="Ruckert C."/>
        </authorList>
    </citation>
    <scope>NUCLEOTIDE SEQUENCE</scope>
    <source>
        <strain evidence="1">NBRC 110071</strain>
    </source>
</reference>
<protein>
    <submittedName>
        <fullName evidence="1">Uncharacterized protein</fullName>
    </submittedName>
</protein>